<evidence type="ECO:0000256" key="1">
    <source>
        <dbReference type="ARBA" id="ARBA00004651"/>
    </source>
</evidence>
<keyword evidence="4 7" id="KW-0812">Transmembrane</keyword>
<evidence type="ECO:0000259" key="8">
    <source>
        <dbReference type="Pfam" id="PF00482"/>
    </source>
</evidence>
<dbReference type="Pfam" id="PF00482">
    <property type="entry name" value="T2SSF"/>
    <property type="match status" value="2"/>
</dbReference>
<reference evidence="9 10" key="1">
    <citation type="journal article" date="2021" name="Syst. Appl. Microbiol.">
        <title>Persephonella atlantica sp. nov.: How to adapt to physico-chemical gradients in high temperature hydrothermal habitats.</title>
        <authorList>
            <person name="Francois D.X."/>
            <person name="Godfroy A."/>
            <person name="Mathien C."/>
            <person name="Aube J."/>
            <person name="Cathalot C."/>
            <person name="Lesongeur F."/>
            <person name="L'Haridon S."/>
            <person name="Philippon X."/>
            <person name="Roussel E.G."/>
        </authorList>
    </citation>
    <scope>NUCLEOTIDE SEQUENCE [LARGE SCALE GENOMIC DNA]</scope>
    <source>
        <strain evidence="9 10">MO1340</strain>
    </source>
</reference>
<dbReference type="InterPro" id="IPR018076">
    <property type="entry name" value="T2SS_GspF_dom"/>
</dbReference>
<comment type="subcellular location">
    <subcellularLocation>
        <location evidence="1">Cell membrane</location>
        <topology evidence="1">Multi-pass membrane protein</topology>
    </subcellularLocation>
</comment>
<dbReference type="Proteomes" id="UP000772812">
    <property type="component" value="Unassembled WGS sequence"/>
</dbReference>
<evidence type="ECO:0000256" key="6">
    <source>
        <dbReference type="ARBA" id="ARBA00023136"/>
    </source>
</evidence>
<evidence type="ECO:0000256" key="5">
    <source>
        <dbReference type="ARBA" id="ARBA00022989"/>
    </source>
</evidence>
<dbReference type="InterPro" id="IPR042094">
    <property type="entry name" value="T2SS_GspF_sf"/>
</dbReference>
<evidence type="ECO:0000256" key="4">
    <source>
        <dbReference type="ARBA" id="ARBA00022692"/>
    </source>
</evidence>
<gene>
    <name evidence="9" type="ORF">GWK41_04365</name>
</gene>
<dbReference type="PANTHER" id="PTHR30012:SF0">
    <property type="entry name" value="TYPE II SECRETION SYSTEM PROTEIN F-RELATED"/>
    <property type="match status" value="1"/>
</dbReference>
<feature type="transmembrane region" description="Helical" evidence="7">
    <location>
        <begin position="368"/>
        <end position="396"/>
    </location>
</feature>
<feature type="domain" description="Type II secretion system protein GspF" evidence="8">
    <location>
        <begin position="75"/>
        <end position="196"/>
    </location>
</feature>
<proteinExistence type="inferred from homology"/>
<keyword evidence="6 7" id="KW-0472">Membrane</keyword>
<dbReference type="RefSeq" id="WP_200673679.1">
    <property type="nucleotide sequence ID" value="NZ_JAACYA010000001.1"/>
</dbReference>
<dbReference type="PRINTS" id="PR00812">
    <property type="entry name" value="BCTERIALGSPF"/>
</dbReference>
<keyword evidence="3" id="KW-1003">Cell membrane</keyword>
<dbReference type="Gene3D" id="1.20.81.30">
    <property type="entry name" value="Type II secretion system (T2SS), domain F"/>
    <property type="match status" value="2"/>
</dbReference>
<evidence type="ECO:0000256" key="7">
    <source>
        <dbReference type="SAM" id="Phobius"/>
    </source>
</evidence>
<comment type="similarity">
    <text evidence="2">Belongs to the GSP F family.</text>
</comment>
<organism evidence="9 10">
    <name type="scientific">Persephonella atlantica</name>
    <dbReference type="NCBI Taxonomy" id="2699429"/>
    <lineage>
        <taxon>Bacteria</taxon>
        <taxon>Pseudomonadati</taxon>
        <taxon>Aquificota</taxon>
        <taxon>Aquificia</taxon>
        <taxon>Aquificales</taxon>
        <taxon>Hydrogenothermaceae</taxon>
        <taxon>Persephonella</taxon>
    </lineage>
</organism>
<name>A0ABS1GHD4_9AQUI</name>
<dbReference type="PANTHER" id="PTHR30012">
    <property type="entry name" value="GENERAL SECRETION PATHWAY PROTEIN"/>
    <property type="match status" value="1"/>
</dbReference>
<dbReference type="InterPro" id="IPR003004">
    <property type="entry name" value="GspF/PilC"/>
</dbReference>
<protein>
    <submittedName>
        <fullName evidence="9">Type II secretion system F family protein</fullName>
    </submittedName>
</protein>
<feature type="domain" description="Type II secretion system protein GspF" evidence="8">
    <location>
        <begin position="272"/>
        <end position="394"/>
    </location>
</feature>
<keyword evidence="5 7" id="KW-1133">Transmembrane helix</keyword>
<evidence type="ECO:0000313" key="10">
    <source>
        <dbReference type="Proteomes" id="UP000772812"/>
    </source>
</evidence>
<comment type="caution">
    <text evidence="9">The sequence shown here is derived from an EMBL/GenBank/DDBJ whole genome shotgun (WGS) entry which is preliminary data.</text>
</comment>
<keyword evidence="10" id="KW-1185">Reference proteome</keyword>
<evidence type="ECO:0000313" key="9">
    <source>
        <dbReference type="EMBL" id="MBK3332300.1"/>
    </source>
</evidence>
<feature type="transmembrane region" description="Helical" evidence="7">
    <location>
        <begin position="173"/>
        <end position="195"/>
    </location>
</feature>
<accession>A0ABS1GHD4</accession>
<dbReference type="EMBL" id="JAACYA010000001">
    <property type="protein sequence ID" value="MBK3332300.1"/>
    <property type="molecule type" value="Genomic_DNA"/>
</dbReference>
<sequence>MPVYRYTAINSKGKEEKGIVETTSLSHLRQILKSKNLTPIFVEEIQVSSQKGFIGSLLKNFLKKKISSEELSLLLYQLGVLLERNVHITDALTIVSSSQENSYIKDSLLKIKSLIGEGKSISEAFSSSGFFPEFLTEMVKAGEESGALGKIFLSSSEFVESQNEFRSKIINSLIYPSIVIGVGFISLFIIMQVVIPTITKIYAQFKIEIPTSTKIVIGISQITSVMIKIIPIIIVVAFFLKRKFITPEQIDGIKMKIPFFNKVYLYSEISNFSSTMYLLLKGGVTLTDALVIAVKSLKSKQLQELFKKGKEEVEKGFRLSDSLKNSKKLPVEVSQMIALGEESGQMEEMFCLLSILYKKHTEKLINRFLTLLEPITLIVLSVMIGFFIFATLFPIFNLSIK</sequence>
<evidence type="ECO:0000256" key="3">
    <source>
        <dbReference type="ARBA" id="ARBA00022475"/>
    </source>
</evidence>
<evidence type="ECO:0000256" key="2">
    <source>
        <dbReference type="ARBA" id="ARBA00005745"/>
    </source>
</evidence>
<feature type="transmembrane region" description="Helical" evidence="7">
    <location>
        <begin position="215"/>
        <end position="240"/>
    </location>
</feature>